<dbReference type="AlphaFoldDB" id="A0AA35IV32"/>
<evidence type="ECO:0000256" key="9">
    <source>
        <dbReference type="ARBA" id="ARBA00023295"/>
    </source>
</evidence>
<dbReference type="PANTHER" id="PTHR16631:SF14">
    <property type="entry name" value="FAMILY 17 GLUCOSIDASE SCW10-RELATED"/>
    <property type="match status" value="1"/>
</dbReference>
<dbReference type="GO" id="GO:0000747">
    <property type="term" value="P:conjugation with cellular fusion"/>
    <property type="evidence" value="ECO:0007669"/>
    <property type="project" value="UniProtKB-ARBA"/>
</dbReference>
<dbReference type="SUPFAM" id="SSF51445">
    <property type="entry name" value="(Trans)glycosidases"/>
    <property type="match status" value="1"/>
</dbReference>
<evidence type="ECO:0000313" key="16">
    <source>
        <dbReference type="EMBL" id="CAI4036686.1"/>
    </source>
</evidence>
<evidence type="ECO:0000256" key="3">
    <source>
        <dbReference type="ARBA" id="ARBA00022512"/>
    </source>
</evidence>
<dbReference type="PANTHER" id="PTHR16631">
    <property type="entry name" value="GLUCAN 1,3-BETA-GLUCOSIDASE"/>
    <property type="match status" value="1"/>
</dbReference>
<dbReference type="RefSeq" id="XP_056079804.1">
    <property type="nucleotide sequence ID" value="XM_056226047.1"/>
</dbReference>
<feature type="signal peptide" evidence="15">
    <location>
        <begin position="1"/>
        <end position="19"/>
    </location>
</feature>
<feature type="chain" id="PRO_5041247824" description="Family 17 glucosidase SCW4" evidence="15">
    <location>
        <begin position="20"/>
        <end position="388"/>
    </location>
</feature>
<comment type="subcellular location">
    <subcellularLocation>
        <location evidence="1">Secreted</location>
        <location evidence="1">Cell wall</location>
    </subcellularLocation>
</comment>
<proteinExistence type="inferred from homology"/>
<dbReference type="GeneID" id="80921611"/>
<comment type="similarity">
    <text evidence="2 12">Belongs to the glycosyl hydrolase 17 family.</text>
</comment>
<evidence type="ECO:0000256" key="1">
    <source>
        <dbReference type="ARBA" id="ARBA00004191"/>
    </source>
</evidence>
<dbReference type="Pfam" id="PF00332">
    <property type="entry name" value="Glyco_hydro_17"/>
    <property type="match status" value="1"/>
</dbReference>
<dbReference type="FunFam" id="3.20.20.80:FF:000111">
    <property type="entry name" value="Soluble cell wall protein"/>
    <property type="match status" value="1"/>
</dbReference>
<name>A0AA35IV32_SACMI</name>
<dbReference type="GO" id="GO:0005975">
    <property type="term" value="P:carbohydrate metabolic process"/>
    <property type="evidence" value="ECO:0007669"/>
    <property type="project" value="InterPro"/>
</dbReference>
<dbReference type="PROSITE" id="PS00587">
    <property type="entry name" value="GLYCOSYL_HYDROL_F17"/>
    <property type="match status" value="1"/>
</dbReference>
<dbReference type="EMBL" id="OX365772">
    <property type="protein sequence ID" value="CAI4036686.1"/>
    <property type="molecule type" value="Genomic_DNA"/>
</dbReference>
<evidence type="ECO:0000256" key="8">
    <source>
        <dbReference type="ARBA" id="ARBA00023180"/>
    </source>
</evidence>
<dbReference type="InterPro" id="IPR000490">
    <property type="entry name" value="Glyco_hydro_17"/>
</dbReference>
<organism evidence="16 17">
    <name type="scientific">Saccharomyces mikatae IFO 1815</name>
    <dbReference type="NCBI Taxonomy" id="226126"/>
    <lineage>
        <taxon>Eukaryota</taxon>
        <taxon>Fungi</taxon>
        <taxon>Dikarya</taxon>
        <taxon>Ascomycota</taxon>
        <taxon>Saccharomycotina</taxon>
        <taxon>Saccharomycetes</taxon>
        <taxon>Saccharomycetales</taxon>
        <taxon>Saccharomycetaceae</taxon>
        <taxon>Saccharomyces</taxon>
    </lineage>
</organism>
<evidence type="ECO:0000256" key="6">
    <source>
        <dbReference type="ARBA" id="ARBA00022729"/>
    </source>
</evidence>
<gene>
    <name evidence="16" type="primary">SMKI16G0090</name>
    <name evidence="16" type="ORF">SMKI_16G0090</name>
</gene>
<evidence type="ECO:0000313" key="17">
    <source>
        <dbReference type="Proteomes" id="UP001161438"/>
    </source>
</evidence>
<sequence length="388" mass="40604">MRLSNLIASASLLSATALAAPANHEHKDKRAVVTTTVQKQTTIIVNNAAPTQVAALEENAVVNSAPVAAAAVDTTTSAASPATTAVAASDDKSKAPATSSSASSSTATSAKSSSSSQASSSGSSSEDVSSFASGVKGITYTPYESSGACKSADEVASDLAKLTDFPVLRLYGTDCNQVENVFKAKASNQKVFLGVYYVDQIQDSVDTIKSAVESYGSWDDVTTVSIGNELVNSNQATPSQVGQYIESGRSALKAAGYSGPVVSVDTFISVINNPELCDYSDYMAVNAHAYFDKNTVAQDSGKWLLEQIQRVWTACDGKKNVIITESGWPSKGETYGVAVPSKENQKDAVSAITSSCGSDTFLFTAFNDYWKADGAYGVEKYWGVLSNE</sequence>
<keyword evidence="4" id="KW-0964">Secreted</keyword>
<dbReference type="InterPro" id="IPR017853">
    <property type="entry name" value="GH"/>
</dbReference>
<feature type="compositionally biased region" description="Low complexity" evidence="14">
    <location>
        <begin position="79"/>
        <end position="88"/>
    </location>
</feature>
<protein>
    <recommendedName>
        <fullName evidence="18">Family 17 glucosidase SCW4</fullName>
    </recommendedName>
</protein>
<dbReference type="GO" id="GO:0005576">
    <property type="term" value="C:extracellular region"/>
    <property type="evidence" value="ECO:0007669"/>
    <property type="project" value="UniProtKB-ARBA"/>
</dbReference>
<evidence type="ECO:0000256" key="4">
    <source>
        <dbReference type="ARBA" id="ARBA00022525"/>
    </source>
</evidence>
<evidence type="ECO:0000256" key="11">
    <source>
        <dbReference type="ARBA" id="ARBA00056660"/>
    </source>
</evidence>
<evidence type="ECO:0000256" key="12">
    <source>
        <dbReference type="RuleBase" id="RU004335"/>
    </source>
</evidence>
<evidence type="ECO:0000256" key="13">
    <source>
        <dbReference type="RuleBase" id="RU004336"/>
    </source>
</evidence>
<evidence type="ECO:0000256" key="14">
    <source>
        <dbReference type="SAM" id="MobiDB-lite"/>
    </source>
</evidence>
<reference evidence="16" key="1">
    <citation type="submission" date="2022-10" db="EMBL/GenBank/DDBJ databases">
        <authorList>
            <person name="Byrne P K."/>
        </authorList>
    </citation>
    <scope>NUCLEOTIDE SEQUENCE</scope>
    <source>
        <strain evidence="16">IFO1815</strain>
    </source>
</reference>
<keyword evidence="7 13" id="KW-0378">Hydrolase</keyword>
<dbReference type="InterPro" id="IPR050732">
    <property type="entry name" value="Beta-glucan_modifiers"/>
</dbReference>
<evidence type="ECO:0008006" key="18">
    <source>
        <dbReference type="Google" id="ProtNLM"/>
    </source>
</evidence>
<evidence type="ECO:0000256" key="7">
    <source>
        <dbReference type="ARBA" id="ARBA00022801"/>
    </source>
</evidence>
<dbReference type="Gene3D" id="3.20.20.80">
    <property type="entry name" value="Glycosidases"/>
    <property type="match status" value="1"/>
</dbReference>
<dbReference type="GO" id="GO:0071555">
    <property type="term" value="P:cell wall organization"/>
    <property type="evidence" value="ECO:0007669"/>
    <property type="project" value="UniProtKB-KW"/>
</dbReference>
<evidence type="ECO:0000256" key="5">
    <source>
        <dbReference type="ARBA" id="ARBA00022685"/>
    </source>
</evidence>
<keyword evidence="9 13" id="KW-0326">Glycosidase</keyword>
<keyword evidence="8" id="KW-0325">Glycoprotein</keyword>
<dbReference type="GO" id="GO:0042973">
    <property type="term" value="F:glucan endo-1,3-beta-D-glucosidase activity"/>
    <property type="evidence" value="ECO:0007669"/>
    <property type="project" value="TreeGrafter"/>
</dbReference>
<evidence type="ECO:0000256" key="15">
    <source>
        <dbReference type="SAM" id="SignalP"/>
    </source>
</evidence>
<keyword evidence="17" id="KW-1185">Reference proteome</keyword>
<feature type="compositionally biased region" description="Low complexity" evidence="14">
    <location>
        <begin position="95"/>
        <end position="130"/>
    </location>
</feature>
<feature type="region of interest" description="Disordered" evidence="14">
    <location>
        <begin position="79"/>
        <end position="130"/>
    </location>
</feature>
<accession>A0AA35IV32</accession>
<dbReference type="GO" id="GO:0009277">
    <property type="term" value="C:fungal-type cell wall"/>
    <property type="evidence" value="ECO:0007669"/>
    <property type="project" value="TreeGrafter"/>
</dbReference>
<keyword evidence="6 15" id="KW-0732">Signal</keyword>
<keyword evidence="5" id="KW-0165">Cleavage on pair of basic residues</keyword>
<dbReference type="Proteomes" id="UP001161438">
    <property type="component" value="Chromosome 16"/>
</dbReference>
<dbReference type="GO" id="GO:0009986">
    <property type="term" value="C:cell surface"/>
    <property type="evidence" value="ECO:0007669"/>
    <property type="project" value="TreeGrafter"/>
</dbReference>
<keyword evidence="10" id="KW-0961">Cell wall biogenesis/degradation</keyword>
<comment type="function">
    <text evidence="11">Glucanases possibly play a role in cell expansion during growth, in cell-cell fusion during mating, and in spore release during sporulation.</text>
</comment>
<keyword evidence="3" id="KW-0134">Cell wall</keyword>
<evidence type="ECO:0000256" key="10">
    <source>
        <dbReference type="ARBA" id="ARBA00023316"/>
    </source>
</evidence>
<evidence type="ECO:0000256" key="2">
    <source>
        <dbReference type="ARBA" id="ARBA00008773"/>
    </source>
</evidence>